<dbReference type="AlphaFoldDB" id="A0AAW5X0Z3"/>
<feature type="domain" description="Rib" evidence="2">
    <location>
        <begin position="1"/>
        <end position="27"/>
    </location>
</feature>
<evidence type="ECO:0000313" key="4">
    <source>
        <dbReference type="Proteomes" id="UP001211566"/>
    </source>
</evidence>
<dbReference type="InterPro" id="IPR012706">
    <property type="entry name" value="Rib_alpha_Esp_rpt"/>
</dbReference>
<gene>
    <name evidence="3" type="ORF">L2Z99_08375</name>
</gene>
<dbReference type="Pfam" id="PF08428">
    <property type="entry name" value="Rib"/>
    <property type="match status" value="3"/>
</dbReference>
<name>A0AAW5X0Z3_9LACO</name>
<dbReference type="InterPro" id="IPR059115">
    <property type="entry name" value="Rib"/>
</dbReference>
<feature type="domain" description="Rib" evidence="2">
    <location>
        <begin position="117"/>
        <end position="158"/>
    </location>
</feature>
<evidence type="ECO:0000256" key="1">
    <source>
        <dbReference type="SAM" id="MobiDB-lite"/>
    </source>
</evidence>
<dbReference type="NCBIfam" id="TIGR02331">
    <property type="entry name" value="rib_alpha"/>
    <property type="match status" value="2"/>
</dbReference>
<feature type="compositionally biased region" description="Polar residues" evidence="1">
    <location>
        <begin position="67"/>
        <end position="84"/>
    </location>
</feature>
<feature type="compositionally biased region" description="Polar residues" evidence="1">
    <location>
        <begin position="111"/>
        <end position="120"/>
    </location>
</feature>
<proteinExistence type="predicted"/>
<evidence type="ECO:0000259" key="2">
    <source>
        <dbReference type="Pfam" id="PF08428"/>
    </source>
</evidence>
<evidence type="ECO:0000313" key="3">
    <source>
        <dbReference type="EMBL" id="MCZ9679062.1"/>
    </source>
</evidence>
<comment type="caution">
    <text evidence="3">The sequence shown here is derived from an EMBL/GenBank/DDBJ whole genome shotgun (WGS) entry which is preliminary data.</text>
</comment>
<reference evidence="3" key="1">
    <citation type="submission" date="2022-01" db="EMBL/GenBank/DDBJ databases">
        <title>STING isolate genome collection.</title>
        <authorList>
            <person name="France M."/>
            <person name="Rutt L."/>
            <person name="Humphrys M."/>
            <person name="Ravel J."/>
        </authorList>
    </citation>
    <scope>NUCLEOTIDE SEQUENCE</scope>
    <source>
        <strain evidence="3">C0081E5</strain>
    </source>
</reference>
<feature type="compositionally biased region" description="Polar residues" evidence="1">
    <location>
        <begin position="28"/>
        <end position="37"/>
    </location>
</feature>
<feature type="non-terminal residue" evidence="3">
    <location>
        <position position="1"/>
    </location>
</feature>
<dbReference type="Proteomes" id="UP001211566">
    <property type="component" value="Unassembled WGS sequence"/>
</dbReference>
<feature type="region of interest" description="Disordered" evidence="1">
    <location>
        <begin position="26"/>
        <end position="161"/>
    </location>
</feature>
<feature type="non-terminal residue" evidence="3">
    <location>
        <position position="161"/>
    </location>
</feature>
<organism evidence="3 4">
    <name type="scientific">Lactobacillus mulieris</name>
    <dbReference type="NCBI Taxonomy" id="2508708"/>
    <lineage>
        <taxon>Bacteria</taxon>
        <taxon>Bacillati</taxon>
        <taxon>Bacillota</taxon>
        <taxon>Bacilli</taxon>
        <taxon>Lactobacillales</taxon>
        <taxon>Lactobacillaceae</taxon>
        <taxon>Lactobacillus</taxon>
    </lineage>
</organism>
<dbReference type="RefSeq" id="WP_270007666.1">
    <property type="nucleotide sequence ID" value="NZ_JAKHEY010000033.1"/>
</dbReference>
<feature type="domain" description="Rib" evidence="2">
    <location>
        <begin position="34"/>
        <end position="110"/>
    </location>
</feature>
<feature type="compositionally biased region" description="Basic and acidic residues" evidence="1">
    <location>
        <begin position="40"/>
        <end position="65"/>
    </location>
</feature>
<dbReference type="EMBL" id="JAKHEY010000033">
    <property type="protein sequence ID" value="MCZ9679062.1"/>
    <property type="molecule type" value="Genomic_DNA"/>
</dbReference>
<protein>
    <recommendedName>
        <fullName evidence="2">Rib domain-containing protein</fullName>
    </recommendedName>
</protein>
<sequence length="161" mass="17250">GDKTGTVEVTYPDGSKAEVKVTVHVTEPTKQPTQADENTPEPKEISVRKGEKPKAEDGIGNKDKLPSGTTYSWKDGTPDTSTLGDKTGTVEVTYPDGSKAEVKVTVHVTEPTKQPTQADENTPEPKEISVRKGENPKAEDGIGNKDKLPSGTTYSWKDGTP</sequence>
<accession>A0AAW5X0Z3</accession>
<feature type="compositionally biased region" description="Basic and acidic residues" evidence="1">
    <location>
        <begin position="123"/>
        <end position="148"/>
    </location>
</feature>